<feature type="domain" description="Fido" evidence="1">
    <location>
        <begin position="216"/>
        <end position="356"/>
    </location>
</feature>
<evidence type="ECO:0000313" key="3">
    <source>
        <dbReference type="Proteomes" id="UP001570071"/>
    </source>
</evidence>
<evidence type="ECO:0000259" key="1">
    <source>
        <dbReference type="PROSITE" id="PS51459"/>
    </source>
</evidence>
<reference evidence="2 3" key="1">
    <citation type="journal article" date="2024" name="ISME J.">
        <title>Tailless and filamentous prophages are predominant in marine Vibrio.</title>
        <authorList>
            <person name="Steensen K."/>
            <person name="Seneca J."/>
            <person name="Bartlau N."/>
            <person name="Yu X.A."/>
            <person name="Hussain F.A."/>
            <person name="Polz M.F."/>
        </authorList>
    </citation>
    <scope>NUCLEOTIDE SEQUENCE [LARGE SCALE GENOMIC DNA]</scope>
    <source>
        <strain evidence="2 3">10N.239.312.F12</strain>
    </source>
</reference>
<dbReference type="PROSITE" id="PS51459">
    <property type="entry name" value="FIDO"/>
    <property type="match status" value="1"/>
</dbReference>
<name>A0ABV4N4B8_9VIBR</name>
<dbReference type="InterPro" id="IPR040198">
    <property type="entry name" value="Fido_containing"/>
</dbReference>
<dbReference type="InterPro" id="IPR003812">
    <property type="entry name" value="Fido"/>
</dbReference>
<dbReference type="PANTHER" id="PTHR13504:SF38">
    <property type="entry name" value="FIDO DOMAIN-CONTAINING PROTEIN"/>
    <property type="match status" value="1"/>
</dbReference>
<gene>
    <name evidence="2" type="ORF">AB6D66_24585</name>
</gene>
<organism evidence="2 3">
    <name type="scientific">Vibrio pomeroyi</name>
    <dbReference type="NCBI Taxonomy" id="198832"/>
    <lineage>
        <taxon>Bacteria</taxon>
        <taxon>Pseudomonadati</taxon>
        <taxon>Pseudomonadota</taxon>
        <taxon>Gammaproteobacteria</taxon>
        <taxon>Vibrionales</taxon>
        <taxon>Vibrionaceae</taxon>
        <taxon>Vibrio</taxon>
    </lineage>
</organism>
<dbReference type="PANTHER" id="PTHR13504">
    <property type="entry name" value="FIDO DOMAIN-CONTAINING PROTEIN DDB_G0283145"/>
    <property type="match status" value="1"/>
</dbReference>
<dbReference type="InterPro" id="IPR036597">
    <property type="entry name" value="Fido-like_dom_sf"/>
</dbReference>
<dbReference type="SUPFAM" id="SSF140931">
    <property type="entry name" value="Fic-like"/>
    <property type="match status" value="1"/>
</dbReference>
<dbReference type="Proteomes" id="UP001570071">
    <property type="component" value="Unassembled WGS sequence"/>
</dbReference>
<comment type="caution">
    <text evidence="2">The sequence shown here is derived from an EMBL/GenBank/DDBJ whole genome shotgun (WGS) entry which is preliminary data.</text>
</comment>
<protein>
    <submittedName>
        <fullName evidence="2">Fic family protein</fullName>
    </submittedName>
</protein>
<proteinExistence type="predicted"/>
<dbReference type="EMBL" id="JBFSSG010000106">
    <property type="protein sequence ID" value="MEZ8724254.1"/>
    <property type="molecule type" value="Genomic_DNA"/>
</dbReference>
<keyword evidence="3" id="KW-1185">Reference proteome</keyword>
<dbReference type="RefSeq" id="WP_017631325.1">
    <property type="nucleotide sequence ID" value="NZ_JBFSSG010000106.1"/>
</dbReference>
<evidence type="ECO:0000313" key="2">
    <source>
        <dbReference type="EMBL" id="MEZ8724254.1"/>
    </source>
</evidence>
<dbReference type="Pfam" id="PF02661">
    <property type="entry name" value="Fic"/>
    <property type="match status" value="1"/>
</dbReference>
<dbReference type="Gene3D" id="1.10.3290.10">
    <property type="entry name" value="Fido-like domain"/>
    <property type="match status" value="1"/>
</dbReference>
<sequence length="451" mass="52426">MNRFEIQRYIEQQCRPVSISDIIMDHPELIRRTLQRWLNKLIEDKQIEAIGDGRSRQYIASLVREAISNSSHNDHNDFPKSIPLSPDSYDILNYLSKPIFERDPVGYSRDFLDEYSPNKTYYLSEPIRRQLHRMGKTIYATQPAGTYGRDIYNRLLIDLSWASSHLEGNTYSRLDTVELIEHGQFAQGKDIIDTQMILNHKSAIELLIDNVDSVEFNRFTILNLHSALSENLLANPSDEGRVRSHVVEIGGSVYKPMSSEEVLFIQLESILNKANQILDPFEQSFFIMVHLPYLQPFADINQRTSRLAANIPLLKANVCPLTFLDVPEKAYSKAVYGVYEMNRIELLRDLYLWAYERSTKEYLAVKQELVKPDQQRLQYRAKIKEIVKQVILTPESQPLDIIELLISNEQETDRQNISALALEEIRRIHEGVLVRYGLRPSQLEKWHQLHG</sequence>
<accession>A0ABV4N4B8</accession>